<evidence type="ECO:0000313" key="2">
    <source>
        <dbReference type="EMBL" id="CDJ39381.1"/>
    </source>
</evidence>
<dbReference type="GeneID" id="25252348"/>
<dbReference type="Proteomes" id="UP000030747">
    <property type="component" value="Unassembled WGS sequence"/>
</dbReference>
<organism evidence="2 3">
    <name type="scientific">Eimeria tenella</name>
    <name type="common">Coccidian parasite</name>
    <dbReference type="NCBI Taxonomy" id="5802"/>
    <lineage>
        <taxon>Eukaryota</taxon>
        <taxon>Sar</taxon>
        <taxon>Alveolata</taxon>
        <taxon>Apicomplexa</taxon>
        <taxon>Conoidasida</taxon>
        <taxon>Coccidia</taxon>
        <taxon>Eucoccidiorida</taxon>
        <taxon>Eimeriorina</taxon>
        <taxon>Eimeriidae</taxon>
        <taxon>Eimeria</taxon>
    </lineage>
</organism>
<name>U6KN12_EIMTE</name>
<dbReference type="AlphaFoldDB" id="U6KN12"/>
<reference evidence="2" key="1">
    <citation type="submission" date="2013-10" db="EMBL/GenBank/DDBJ databases">
        <title>Genomic analysis of the causative agents of coccidiosis in chickens.</title>
        <authorList>
            <person name="Reid A.J."/>
            <person name="Blake D."/>
            <person name="Billington K."/>
            <person name="Browne H."/>
            <person name="Dunn M."/>
            <person name="Hung S."/>
            <person name="Kawahara F."/>
            <person name="Miranda-Saavedra D."/>
            <person name="Mourier T."/>
            <person name="Nagra H."/>
            <person name="Otto T.D."/>
            <person name="Rawlings N."/>
            <person name="Sanchez A."/>
            <person name="Sanders M."/>
            <person name="Subramaniam C."/>
            <person name="Tay Y."/>
            <person name="Dear P."/>
            <person name="Doerig C."/>
            <person name="Gruber A."/>
            <person name="Parkinson J."/>
            <person name="Shirley M."/>
            <person name="Wan K.L."/>
            <person name="Berriman M."/>
            <person name="Tomley F."/>
            <person name="Pain A."/>
        </authorList>
    </citation>
    <scope>NUCLEOTIDE SEQUENCE [LARGE SCALE GENOMIC DNA]</scope>
    <source>
        <strain evidence="2">Houghton</strain>
    </source>
</reference>
<accession>U6KN12</accession>
<reference evidence="2" key="2">
    <citation type="submission" date="2013-10" db="EMBL/GenBank/DDBJ databases">
        <authorList>
            <person name="Aslett M."/>
        </authorList>
    </citation>
    <scope>NUCLEOTIDE SEQUENCE [LARGE SCALE GENOMIC DNA]</scope>
    <source>
        <strain evidence="2">Houghton</strain>
    </source>
</reference>
<gene>
    <name evidence="2" type="ORF">ETH_00015970</name>
</gene>
<evidence type="ECO:0000256" key="1">
    <source>
        <dbReference type="SAM" id="Phobius"/>
    </source>
</evidence>
<dbReference type="OrthoDB" id="10353354at2759"/>
<evidence type="ECO:0000313" key="3">
    <source>
        <dbReference type="Proteomes" id="UP000030747"/>
    </source>
</evidence>
<dbReference type="VEuPathDB" id="ToxoDB:ETH_00015970"/>
<sequence length="537" mass="58441">MGEVGSTSVYFSSETPAAEPSVEDFAFQSVAKENSRDLFLALFKFNLPKAFEEVHVDAETHTFAALSSSLRPPGLLLSLHKSILAAAFMNGFIVFLWRRNCKSLRSVLVHIFASTSLPVFVGGCSATNLLETLLSFGLAAPETLAAKNLNCIFPFLICMQEAAAPPCSLWPQEAPSFAEKAEFNKRLYENLTGAQLALALINSSRIPLCCSTGSSAAALPAAASHSLNSDSSKQPLAAAAAAAAAAPHNKRARTAAAATKGLAALAPPASSSGSSSSSSKLKYENFFKKAEGVLRYSLSSCKRLVVAAVQVPEICIAAELSEDTQLLLGLQEMQVKKTALWSKVLQKDPEAELREDLQQQARLLLQAFVLSHSARSMWQFAAKEIQISFQDFSYQRTSLSKLFPQVALWQEEVLLNSLVARNAKASQKKQQEPPDSDCFEGAVYAAINKTKSDLTLRILSETRELLLQQQQQIPLVAFWENVFVAEESSELQDETAQQLAGCISRAWHQTFPNSSGVFTLHQFITEDLSRLSLSHLT</sequence>
<dbReference type="VEuPathDB" id="ToxoDB:ETH2_0642300"/>
<keyword evidence="1" id="KW-0812">Transmembrane</keyword>
<dbReference type="RefSeq" id="XP_013230136.1">
    <property type="nucleotide sequence ID" value="XM_013374682.1"/>
</dbReference>
<proteinExistence type="predicted"/>
<keyword evidence="1" id="KW-1133">Transmembrane helix</keyword>
<keyword evidence="3" id="KW-1185">Reference proteome</keyword>
<keyword evidence="1" id="KW-0472">Membrane</keyword>
<dbReference type="EMBL" id="HG674344">
    <property type="protein sequence ID" value="CDJ39381.1"/>
    <property type="molecule type" value="Genomic_DNA"/>
</dbReference>
<feature type="transmembrane region" description="Helical" evidence="1">
    <location>
        <begin position="109"/>
        <end position="130"/>
    </location>
</feature>
<feature type="transmembrane region" description="Helical" evidence="1">
    <location>
        <begin position="75"/>
        <end position="97"/>
    </location>
</feature>
<protein>
    <submittedName>
        <fullName evidence="2">Uncharacterized protein</fullName>
    </submittedName>
</protein>